<dbReference type="InterPro" id="IPR050768">
    <property type="entry name" value="UPF0353/GerABKA_families"/>
</dbReference>
<comment type="similarity">
    <text evidence="1">Belongs to the GerABKA family.</text>
</comment>
<keyword evidence="3" id="KW-0812">Transmembrane</keyword>
<comment type="caution">
    <text evidence="4">The sequence shown here is derived from an EMBL/GenBank/DDBJ whole genome shotgun (WGS) entry which is preliminary data.</text>
</comment>
<evidence type="ECO:0000313" key="4">
    <source>
        <dbReference type="EMBL" id="GAA0731297.1"/>
    </source>
</evidence>
<keyword evidence="5" id="KW-1185">Reference proteome</keyword>
<dbReference type="PANTHER" id="PTHR22550">
    <property type="entry name" value="SPORE GERMINATION PROTEIN"/>
    <property type="match status" value="1"/>
</dbReference>
<name>A0ABN1J7P2_9CLOT</name>
<feature type="transmembrane region" description="Helical" evidence="3">
    <location>
        <begin position="415"/>
        <end position="439"/>
    </location>
</feature>
<protein>
    <submittedName>
        <fullName evidence="4">Spore germination protein</fullName>
    </submittedName>
</protein>
<reference evidence="4 5" key="1">
    <citation type="journal article" date="2019" name="Int. J. Syst. Evol. Microbiol.">
        <title>The Global Catalogue of Microorganisms (GCM) 10K type strain sequencing project: providing services to taxonomists for standard genome sequencing and annotation.</title>
        <authorList>
            <consortium name="The Broad Institute Genomics Platform"/>
            <consortium name="The Broad Institute Genome Sequencing Center for Infectious Disease"/>
            <person name="Wu L."/>
            <person name="Ma J."/>
        </authorList>
    </citation>
    <scope>NUCLEOTIDE SEQUENCE [LARGE SCALE GENOMIC DNA]</scope>
    <source>
        <strain evidence="4 5">JCM 1405</strain>
    </source>
</reference>
<gene>
    <name evidence="4" type="ORF">GCM10008905_33440</name>
</gene>
<dbReference type="Pfam" id="PF03323">
    <property type="entry name" value="GerA"/>
    <property type="match status" value="1"/>
</dbReference>
<dbReference type="Proteomes" id="UP001500339">
    <property type="component" value="Unassembled WGS sequence"/>
</dbReference>
<dbReference type="PANTHER" id="PTHR22550:SF16">
    <property type="entry name" value="SPORE GERMINATION PROTEIN"/>
    <property type="match status" value="1"/>
</dbReference>
<organism evidence="4 5">
    <name type="scientific">Clostridium malenominatum</name>
    <dbReference type="NCBI Taxonomy" id="1539"/>
    <lineage>
        <taxon>Bacteria</taxon>
        <taxon>Bacillati</taxon>
        <taxon>Bacillota</taxon>
        <taxon>Clostridia</taxon>
        <taxon>Eubacteriales</taxon>
        <taxon>Clostridiaceae</taxon>
        <taxon>Clostridium</taxon>
    </lineage>
</organism>
<dbReference type="PIRSF" id="PIRSF005690">
    <property type="entry name" value="GerBA"/>
    <property type="match status" value="1"/>
</dbReference>
<evidence type="ECO:0000313" key="5">
    <source>
        <dbReference type="Proteomes" id="UP001500339"/>
    </source>
</evidence>
<accession>A0ABN1J7P2</accession>
<evidence type="ECO:0000256" key="3">
    <source>
        <dbReference type="SAM" id="Phobius"/>
    </source>
</evidence>
<evidence type="ECO:0000256" key="1">
    <source>
        <dbReference type="ARBA" id="ARBA00005278"/>
    </source>
</evidence>
<evidence type="ECO:0000256" key="2">
    <source>
        <dbReference type="ARBA" id="ARBA00023136"/>
    </source>
</evidence>
<dbReference type="EMBL" id="BAAACF010000014">
    <property type="protein sequence ID" value="GAA0731297.1"/>
    <property type="molecule type" value="Genomic_DNA"/>
</dbReference>
<sequence>MNNNLEENINKIKNHLEEGSSLIVKKFFIGTDEYIEAALIFINGLVDKNAINRDILQPLMIEARENLKGKEDLESYICKKYICVGDNILENDINKTVDSIKFGNAVLILEDCLKYIIIESSGGNYRAISEPENESTVRGPREAFIENMEINLSIIKRRIKDKNLVIEKFVIGKISQSEVAMVYIKGIVNEKTLKSVRDKIKNINKNIDVIIGVGQLGQYIENHTYSVFPQYYITERADVVEANIVEGKIGLFVEGSPQVATVPALFIEFFQTSEDYYQRFIVASFIRFLRIISIFVVISFSSIYLNFAKFNIEALSIKLALPIIRSRSEIALNPFFEILIMEVFIEVLREGGIRLPSKVAQTLSVIGGIIIGEMSVRAKIVSPDTLLVVGASVIASFLIPNYEMTLTIRLLKFPLLVISNFMGALGIVLFWFVMIVHLLSLDSFGVPYISLNQSDLKDIFIRAPLWKMDKRPEDIGPEDKVRQRNFKYRRFKFGNKE</sequence>
<dbReference type="RefSeq" id="WP_343771607.1">
    <property type="nucleotide sequence ID" value="NZ_BAAACF010000014.1"/>
</dbReference>
<proteinExistence type="inferred from homology"/>
<keyword evidence="3" id="KW-1133">Transmembrane helix</keyword>
<feature type="transmembrane region" description="Helical" evidence="3">
    <location>
        <begin position="288"/>
        <end position="310"/>
    </location>
</feature>
<keyword evidence="2 3" id="KW-0472">Membrane</keyword>
<dbReference type="InterPro" id="IPR004995">
    <property type="entry name" value="Spore_Ger"/>
</dbReference>